<protein>
    <submittedName>
        <fullName evidence="1">Uncharacterized protein</fullName>
    </submittedName>
</protein>
<dbReference type="Proteomes" id="UP001320706">
    <property type="component" value="Unassembled WGS sequence"/>
</dbReference>
<organism evidence="1 2">
    <name type="scientific">Zalaria obscura</name>
    <dbReference type="NCBI Taxonomy" id="2024903"/>
    <lineage>
        <taxon>Eukaryota</taxon>
        <taxon>Fungi</taxon>
        <taxon>Dikarya</taxon>
        <taxon>Ascomycota</taxon>
        <taxon>Pezizomycotina</taxon>
        <taxon>Dothideomycetes</taxon>
        <taxon>Dothideomycetidae</taxon>
        <taxon>Dothideales</taxon>
        <taxon>Zalariaceae</taxon>
        <taxon>Zalaria</taxon>
    </lineage>
</organism>
<comment type="caution">
    <text evidence="1">The sequence shown here is derived from an EMBL/GenBank/DDBJ whole genome shotgun (WGS) entry which is preliminary data.</text>
</comment>
<reference evidence="1" key="1">
    <citation type="submission" date="2024-02" db="EMBL/GenBank/DDBJ databases">
        <title>Metagenome Assembled Genome of Zalaria obscura JY119.</title>
        <authorList>
            <person name="Vighnesh L."/>
            <person name="Jagadeeshwari U."/>
            <person name="Venkata Ramana C."/>
            <person name="Sasikala C."/>
        </authorList>
    </citation>
    <scope>NUCLEOTIDE SEQUENCE</scope>
    <source>
        <strain evidence="1">JY119</strain>
    </source>
</reference>
<evidence type="ECO:0000313" key="2">
    <source>
        <dbReference type="Proteomes" id="UP001320706"/>
    </source>
</evidence>
<sequence length="196" mass="21208">MAPQGALGRLLTESIISTGKLGRCSNACMQSPVVNAVIRPEPRHDRLMRLVHADGRMVDSSLRLSGLLAVSADKAKLQKSCREAKWNAVRDRQHQFLIVRRFGGAVQFPDPGLIIPPTSIYTGETFTMCSFVKCAKINSFGANTGHVVSATRRPDSVLISPSSYSSISLANLIAMNFDVTSDKVNMCNSLGETAVL</sequence>
<dbReference type="EMBL" id="JAMKPW020000038">
    <property type="protein sequence ID" value="KAK8200876.1"/>
    <property type="molecule type" value="Genomic_DNA"/>
</dbReference>
<proteinExistence type="predicted"/>
<keyword evidence="2" id="KW-1185">Reference proteome</keyword>
<accession>A0ACC3S905</accession>
<gene>
    <name evidence="1" type="ORF">M8818_006193</name>
</gene>
<name>A0ACC3S905_9PEZI</name>
<evidence type="ECO:0000313" key="1">
    <source>
        <dbReference type="EMBL" id="KAK8200876.1"/>
    </source>
</evidence>